<name>A0A9X0CZK2_9CNID</name>
<dbReference type="EMBL" id="MU826354">
    <property type="protein sequence ID" value="KAJ7380203.1"/>
    <property type="molecule type" value="Genomic_DNA"/>
</dbReference>
<dbReference type="Proteomes" id="UP001163046">
    <property type="component" value="Unassembled WGS sequence"/>
</dbReference>
<dbReference type="OrthoDB" id="248923at2759"/>
<organism evidence="1 2">
    <name type="scientific">Desmophyllum pertusum</name>
    <dbReference type="NCBI Taxonomy" id="174260"/>
    <lineage>
        <taxon>Eukaryota</taxon>
        <taxon>Metazoa</taxon>
        <taxon>Cnidaria</taxon>
        <taxon>Anthozoa</taxon>
        <taxon>Hexacorallia</taxon>
        <taxon>Scleractinia</taxon>
        <taxon>Caryophylliina</taxon>
        <taxon>Caryophylliidae</taxon>
        <taxon>Desmophyllum</taxon>
    </lineage>
</organism>
<dbReference type="GO" id="GO:0004674">
    <property type="term" value="F:protein serine/threonine kinase activity"/>
    <property type="evidence" value="ECO:0007669"/>
    <property type="project" value="UniProtKB-EC"/>
</dbReference>
<keyword evidence="1" id="KW-0418">Kinase</keyword>
<accession>A0A9X0CZK2</accession>
<sequence>MMPVEDKRDKGQTSAVYRDNEEKDLSRLLDLLNTPASKQQLPSISWIPDENQNITSNPWAAQTNGLLPHQHQSTEALALEKFSSRYQGVRNFSSHAYHSYFNQIFTALVKQRVCYLEWIQRVPPENILRVLICLRMLMRDHMFQVEFFQSWWSQSSFRAVTTTDRKLP</sequence>
<gene>
    <name evidence="1" type="primary">NEK10_3</name>
    <name evidence="1" type="ORF">OS493_010915</name>
</gene>
<comment type="caution">
    <text evidence="1">The sequence shown here is derived from an EMBL/GenBank/DDBJ whole genome shotgun (WGS) entry which is preliminary data.</text>
</comment>
<protein>
    <submittedName>
        <fullName evidence="1">Serine/threonine-protein kinase Nek10</fullName>
        <ecNumber evidence="1">2.7.11.1</ecNumber>
    </submittedName>
</protein>
<dbReference type="EC" id="2.7.11.1" evidence="1"/>
<evidence type="ECO:0000313" key="2">
    <source>
        <dbReference type="Proteomes" id="UP001163046"/>
    </source>
</evidence>
<reference evidence="1" key="1">
    <citation type="submission" date="2023-01" db="EMBL/GenBank/DDBJ databases">
        <title>Genome assembly of the deep-sea coral Lophelia pertusa.</title>
        <authorList>
            <person name="Herrera S."/>
            <person name="Cordes E."/>
        </authorList>
    </citation>
    <scope>NUCLEOTIDE SEQUENCE</scope>
    <source>
        <strain evidence="1">USNM1676648</strain>
        <tissue evidence="1">Polyp</tissue>
    </source>
</reference>
<proteinExistence type="predicted"/>
<keyword evidence="2" id="KW-1185">Reference proteome</keyword>
<evidence type="ECO:0000313" key="1">
    <source>
        <dbReference type="EMBL" id="KAJ7380203.1"/>
    </source>
</evidence>
<keyword evidence="1" id="KW-0808">Transferase</keyword>
<dbReference type="AlphaFoldDB" id="A0A9X0CZK2"/>